<protein>
    <submittedName>
        <fullName evidence="2">Uncharacterized protein</fullName>
    </submittedName>
</protein>
<gene>
    <name evidence="2" type="ORF">METZ01_LOCUS357233</name>
</gene>
<dbReference type="EMBL" id="UINC01126107">
    <property type="protein sequence ID" value="SVD04379.1"/>
    <property type="molecule type" value="Genomic_DNA"/>
</dbReference>
<reference evidence="2" key="1">
    <citation type="submission" date="2018-05" db="EMBL/GenBank/DDBJ databases">
        <authorList>
            <person name="Lanie J.A."/>
            <person name="Ng W.-L."/>
            <person name="Kazmierczak K.M."/>
            <person name="Andrzejewski T.M."/>
            <person name="Davidsen T.M."/>
            <person name="Wayne K.J."/>
            <person name="Tettelin H."/>
            <person name="Glass J.I."/>
            <person name="Rusch D."/>
            <person name="Podicherti R."/>
            <person name="Tsui H.-C.T."/>
            <person name="Winkler M.E."/>
        </authorList>
    </citation>
    <scope>NUCLEOTIDE SEQUENCE</scope>
</reference>
<feature type="compositionally biased region" description="Basic and acidic residues" evidence="1">
    <location>
        <begin position="1"/>
        <end position="19"/>
    </location>
</feature>
<dbReference type="AlphaFoldDB" id="A0A382S372"/>
<name>A0A382S372_9ZZZZ</name>
<feature type="compositionally biased region" description="Basic residues" evidence="1">
    <location>
        <begin position="20"/>
        <end position="32"/>
    </location>
</feature>
<sequence>MAEEKIDEKVRSEVDSLDKPKKKKKKKVQSEE</sequence>
<evidence type="ECO:0000256" key="1">
    <source>
        <dbReference type="SAM" id="MobiDB-lite"/>
    </source>
</evidence>
<accession>A0A382S372</accession>
<organism evidence="2">
    <name type="scientific">marine metagenome</name>
    <dbReference type="NCBI Taxonomy" id="408172"/>
    <lineage>
        <taxon>unclassified sequences</taxon>
        <taxon>metagenomes</taxon>
        <taxon>ecological metagenomes</taxon>
    </lineage>
</organism>
<proteinExistence type="predicted"/>
<feature type="non-terminal residue" evidence="2">
    <location>
        <position position="32"/>
    </location>
</feature>
<evidence type="ECO:0000313" key="2">
    <source>
        <dbReference type="EMBL" id="SVD04379.1"/>
    </source>
</evidence>
<feature type="region of interest" description="Disordered" evidence="1">
    <location>
        <begin position="1"/>
        <end position="32"/>
    </location>
</feature>